<dbReference type="GO" id="GO:0005975">
    <property type="term" value="P:carbohydrate metabolic process"/>
    <property type="evidence" value="ECO:0007669"/>
    <property type="project" value="InterPro"/>
</dbReference>
<dbReference type="NCBIfam" id="TIGR01449">
    <property type="entry name" value="PGP_bact"/>
    <property type="match status" value="1"/>
</dbReference>
<evidence type="ECO:0000256" key="7">
    <source>
        <dbReference type="ARBA" id="ARBA00022801"/>
    </source>
</evidence>
<dbReference type="Proteomes" id="UP000241229">
    <property type="component" value="Unassembled WGS sequence"/>
</dbReference>
<keyword evidence="12" id="KW-1185">Reference proteome</keyword>
<dbReference type="GO" id="GO:0046872">
    <property type="term" value="F:metal ion binding"/>
    <property type="evidence" value="ECO:0007669"/>
    <property type="project" value="UniProtKB-KW"/>
</dbReference>
<evidence type="ECO:0000256" key="5">
    <source>
        <dbReference type="ARBA" id="ARBA00013078"/>
    </source>
</evidence>
<dbReference type="Pfam" id="PF00702">
    <property type="entry name" value="Hydrolase"/>
    <property type="match status" value="1"/>
</dbReference>
<keyword evidence="6 10" id="KW-0479">Metal-binding</keyword>
<evidence type="ECO:0000256" key="10">
    <source>
        <dbReference type="HAMAP-Rule" id="MF_00495"/>
    </source>
</evidence>
<dbReference type="InterPro" id="IPR023214">
    <property type="entry name" value="HAD_sf"/>
</dbReference>
<feature type="binding site" evidence="10">
    <location>
        <position position="19"/>
    </location>
    <ligand>
        <name>Mg(2+)</name>
        <dbReference type="ChEBI" id="CHEBI:18420"/>
    </ligand>
</feature>
<evidence type="ECO:0000256" key="8">
    <source>
        <dbReference type="ARBA" id="ARBA00022842"/>
    </source>
</evidence>
<evidence type="ECO:0000256" key="3">
    <source>
        <dbReference type="ARBA" id="ARBA00004818"/>
    </source>
</evidence>
<sequence>MAAMDIGTTTGARGTIIFDLDGTLVDSVPDLAGALDSLMAEKGLEAIGIPAARKLIGHGIPNLVRSALTLRGVVWRDEQGAADVKRFTEIYATRLSRETRPYPDVERVLAMLAAEGWRLAVCTNKMERFARAIVDDLGLGRYFAVVAGPDTFGVGKPDPRHLTETARATGGGAPVVFVGDSEVDIATAKAAGVPVIALSYGYSKVPLTSLEPDALIDGFDELPAALDAILVASWKAA</sequence>
<keyword evidence="7 10" id="KW-0378">Hydrolase</keyword>
<dbReference type="GO" id="GO:0005829">
    <property type="term" value="C:cytosol"/>
    <property type="evidence" value="ECO:0007669"/>
    <property type="project" value="TreeGrafter"/>
</dbReference>
<dbReference type="PANTHER" id="PTHR43434">
    <property type="entry name" value="PHOSPHOGLYCOLATE PHOSPHATASE"/>
    <property type="match status" value="1"/>
</dbReference>
<evidence type="ECO:0000256" key="6">
    <source>
        <dbReference type="ARBA" id="ARBA00022723"/>
    </source>
</evidence>
<comment type="function">
    <text evidence="10">Specifically catalyzes the dephosphorylation of 2-phosphoglycolate. Is involved in the dissimilation of the intracellular 2-phosphoglycolate formed during the DNA repair of 3'-phosphoglycolate ends, a major class of DNA lesions induced by oxidative stress.</text>
</comment>
<dbReference type="NCBIfam" id="TIGR01509">
    <property type="entry name" value="HAD-SF-IA-v3"/>
    <property type="match status" value="1"/>
</dbReference>
<dbReference type="Gene3D" id="1.10.150.240">
    <property type="entry name" value="Putative phosphatase, domain 2"/>
    <property type="match status" value="1"/>
</dbReference>
<organism evidence="11 12">
    <name type="scientific">Kumtagia ephedrae</name>
    <dbReference type="NCBI Taxonomy" id="2116701"/>
    <lineage>
        <taxon>Bacteria</taxon>
        <taxon>Pseudomonadati</taxon>
        <taxon>Pseudomonadota</taxon>
        <taxon>Alphaproteobacteria</taxon>
        <taxon>Hyphomicrobiales</taxon>
        <taxon>Phyllobacteriaceae</taxon>
        <taxon>Kumtagia</taxon>
    </lineage>
</organism>
<dbReference type="EC" id="3.1.3.18" evidence="5 10"/>
<dbReference type="NCBIfam" id="TIGR01549">
    <property type="entry name" value="HAD-SF-IA-v1"/>
    <property type="match status" value="1"/>
</dbReference>
<dbReference type="InterPro" id="IPR037512">
    <property type="entry name" value="PGPase_prok"/>
</dbReference>
<dbReference type="GO" id="GO:0046295">
    <property type="term" value="P:glycolate biosynthetic process"/>
    <property type="evidence" value="ECO:0007669"/>
    <property type="project" value="UniProtKB-UniRule"/>
</dbReference>
<comment type="catalytic activity">
    <reaction evidence="1 10">
        <text>2-phosphoglycolate + H2O = glycolate + phosphate</text>
        <dbReference type="Rhea" id="RHEA:14369"/>
        <dbReference type="ChEBI" id="CHEBI:15377"/>
        <dbReference type="ChEBI" id="CHEBI:29805"/>
        <dbReference type="ChEBI" id="CHEBI:43474"/>
        <dbReference type="ChEBI" id="CHEBI:58033"/>
        <dbReference type="EC" id="3.1.3.18"/>
    </reaction>
</comment>
<keyword evidence="9 10" id="KW-0119">Carbohydrate metabolism</keyword>
<dbReference type="Gene3D" id="3.40.50.1000">
    <property type="entry name" value="HAD superfamily/HAD-like"/>
    <property type="match status" value="1"/>
</dbReference>
<keyword evidence="8 10" id="KW-0460">Magnesium</keyword>
<dbReference type="SUPFAM" id="SSF56784">
    <property type="entry name" value="HAD-like"/>
    <property type="match status" value="1"/>
</dbReference>
<evidence type="ECO:0000313" key="11">
    <source>
        <dbReference type="EMBL" id="PSJ55525.1"/>
    </source>
</evidence>
<dbReference type="UniPathway" id="UPA00865">
    <property type="reaction ID" value="UER00834"/>
</dbReference>
<dbReference type="PANTHER" id="PTHR43434:SF1">
    <property type="entry name" value="PHOSPHOGLYCOLATE PHOSPHATASE"/>
    <property type="match status" value="1"/>
</dbReference>
<evidence type="ECO:0000313" key="12">
    <source>
        <dbReference type="Proteomes" id="UP000241229"/>
    </source>
</evidence>
<evidence type="ECO:0000256" key="2">
    <source>
        <dbReference type="ARBA" id="ARBA00001946"/>
    </source>
</evidence>
<dbReference type="InterPro" id="IPR050155">
    <property type="entry name" value="HAD-like_hydrolase_sf"/>
</dbReference>
<feature type="binding site" evidence="10">
    <location>
        <position position="21"/>
    </location>
    <ligand>
        <name>Mg(2+)</name>
        <dbReference type="ChEBI" id="CHEBI:18420"/>
    </ligand>
</feature>
<reference evidence="11 12" key="1">
    <citation type="submission" date="2018-03" db="EMBL/GenBank/DDBJ databases">
        <title>The draft genome of Mesorhizobium sp. 6GN-30.</title>
        <authorList>
            <person name="Liu L."/>
            <person name="Li L."/>
            <person name="Wang T."/>
            <person name="Zhang X."/>
            <person name="Liang L."/>
        </authorList>
    </citation>
    <scope>NUCLEOTIDE SEQUENCE [LARGE SCALE GENOMIC DNA]</scope>
    <source>
        <strain evidence="11 12">6GN30</strain>
    </source>
</reference>
<dbReference type="EMBL" id="PXYK01000027">
    <property type="protein sequence ID" value="PSJ55525.1"/>
    <property type="molecule type" value="Genomic_DNA"/>
</dbReference>
<name>A0A2P7RZ64_9HYPH</name>
<dbReference type="SFLD" id="SFLDG01129">
    <property type="entry name" value="C1.5:_HAD__Beta-PGM__Phosphata"/>
    <property type="match status" value="1"/>
</dbReference>
<comment type="similarity">
    <text evidence="4 10">Belongs to the HAD-like hydrolase superfamily. CbbY/CbbZ/Gph/YieH family.</text>
</comment>
<dbReference type="SFLD" id="SFLDS00003">
    <property type="entry name" value="Haloacid_Dehalogenase"/>
    <property type="match status" value="1"/>
</dbReference>
<comment type="pathway">
    <text evidence="3 10">Organic acid metabolism; glycolate biosynthesis; glycolate from 2-phosphoglycolate: step 1/1.</text>
</comment>
<gene>
    <name evidence="11" type="primary">gph</name>
    <name evidence="11" type="ORF">C7I84_23065</name>
</gene>
<dbReference type="OrthoDB" id="9793014at2"/>
<accession>A0A2P7RZ64</accession>
<dbReference type="InterPro" id="IPR036412">
    <property type="entry name" value="HAD-like_sf"/>
</dbReference>
<dbReference type="HAMAP" id="MF_00495">
    <property type="entry name" value="GPH_hydrolase_bact"/>
    <property type="match status" value="1"/>
</dbReference>
<dbReference type="InterPro" id="IPR006439">
    <property type="entry name" value="HAD-SF_hydro_IA"/>
</dbReference>
<comment type="cofactor">
    <cofactor evidence="2 10">
        <name>Mg(2+)</name>
        <dbReference type="ChEBI" id="CHEBI:18420"/>
    </cofactor>
</comment>
<proteinExistence type="inferred from homology"/>
<comment type="caution">
    <text evidence="11">The sequence shown here is derived from an EMBL/GenBank/DDBJ whole genome shotgun (WGS) entry which is preliminary data.</text>
</comment>
<dbReference type="InterPro" id="IPR023198">
    <property type="entry name" value="PGP-like_dom2"/>
</dbReference>
<evidence type="ECO:0000256" key="1">
    <source>
        <dbReference type="ARBA" id="ARBA00000830"/>
    </source>
</evidence>
<feature type="binding site" evidence="10">
    <location>
        <position position="180"/>
    </location>
    <ligand>
        <name>Mg(2+)</name>
        <dbReference type="ChEBI" id="CHEBI:18420"/>
    </ligand>
</feature>
<dbReference type="GO" id="GO:0006281">
    <property type="term" value="P:DNA repair"/>
    <property type="evidence" value="ECO:0007669"/>
    <property type="project" value="TreeGrafter"/>
</dbReference>
<feature type="active site" description="Nucleophile" evidence="10">
    <location>
        <position position="19"/>
    </location>
</feature>
<dbReference type="AlphaFoldDB" id="A0A2P7RZ64"/>
<dbReference type="SFLD" id="SFLDG01135">
    <property type="entry name" value="C1.5.6:_HAD__Beta-PGM__Phospha"/>
    <property type="match status" value="1"/>
</dbReference>
<dbReference type="GO" id="GO:0008967">
    <property type="term" value="F:phosphoglycolate phosphatase activity"/>
    <property type="evidence" value="ECO:0007669"/>
    <property type="project" value="UniProtKB-UniRule"/>
</dbReference>
<protein>
    <recommendedName>
        <fullName evidence="5 10">Phosphoglycolate phosphatase</fullName>
        <shortName evidence="10">PGP</shortName>
        <shortName evidence="10">PGPase</shortName>
        <ecNumber evidence="5 10">3.1.3.18</ecNumber>
    </recommendedName>
</protein>
<evidence type="ECO:0000256" key="9">
    <source>
        <dbReference type="ARBA" id="ARBA00023277"/>
    </source>
</evidence>
<evidence type="ECO:0000256" key="4">
    <source>
        <dbReference type="ARBA" id="ARBA00006171"/>
    </source>
</evidence>